<reference evidence="3 4" key="1">
    <citation type="submission" date="2009-01" db="EMBL/GenBank/DDBJ databases">
        <authorList>
            <person name="Fulton L."/>
            <person name="Clifton S."/>
            <person name="Fulton B."/>
            <person name="Xu J."/>
            <person name="Minx P."/>
            <person name="Pepin K.H."/>
            <person name="Johnson M."/>
            <person name="Bhonagiri V."/>
            <person name="Nash W.E."/>
            <person name="Mardis E.R."/>
            <person name="Wilson R.K."/>
        </authorList>
    </citation>
    <scope>NUCLEOTIDE SEQUENCE [LARGE SCALE GENOMIC DNA]</scope>
    <source>
        <strain evidence="4">DSM 10507 / JCM 14656 / S5a33</strain>
    </source>
</reference>
<feature type="region of interest" description="Disordered" evidence="1">
    <location>
        <begin position="248"/>
        <end position="282"/>
    </location>
</feature>
<protein>
    <recommendedName>
        <fullName evidence="5">Lipoprotein</fullName>
    </recommendedName>
</protein>
<evidence type="ECO:0000313" key="4">
    <source>
        <dbReference type="Proteomes" id="UP000003100"/>
    </source>
</evidence>
<gene>
    <name evidence="3" type="ORF">RUMHYD_00989</name>
</gene>
<dbReference type="eggNOG" id="COG1595">
    <property type="taxonomic scope" value="Bacteria"/>
</dbReference>
<proteinExistence type="predicted"/>
<organism evidence="3 4">
    <name type="scientific">Blautia hydrogenotrophica (strain DSM 10507 / JCM 14656 / S5a33)</name>
    <name type="common">Ruminococcus hydrogenotrophicus</name>
    <dbReference type="NCBI Taxonomy" id="476272"/>
    <lineage>
        <taxon>Bacteria</taxon>
        <taxon>Bacillati</taxon>
        <taxon>Bacillota</taxon>
        <taxon>Clostridia</taxon>
        <taxon>Lachnospirales</taxon>
        <taxon>Lachnospiraceae</taxon>
        <taxon>Blautia</taxon>
    </lineage>
</organism>
<dbReference type="GeneID" id="86820134"/>
<feature type="region of interest" description="Disordered" evidence="1">
    <location>
        <begin position="27"/>
        <end position="78"/>
    </location>
</feature>
<feature type="compositionally biased region" description="Polar residues" evidence="1">
    <location>
        <begin position="39"/>
        <end position="54"/>
    </location>
</feature>
<comment type="caution">
    <text evidence="3">The sequence shown here is derived from an EMBL/GenBank/DDBJ whole genome shotgun (WGS) entry which is preliminary data.</text>
</comment>
<reference evidence="3 4" key="2">
    <citation type="submission" date="2009-02" db="EMBL/GenBank/DDBJ databases">
        <title>Draft genome sequence of Blautia hydrogenotrophica DSM 10507 (Ruminococcus hydrogenotrophicus DSM 10507).</title>
        <authorList>
            <person name="Sudarsanam P."/>
            <person name="Ley R."/>
            <person name="Guruge J."/>
            <person name="Turnbaugh P.J."/>
            <person name="Mahowald M."/>
            <person name="Liep D."/>
            <person name="Gordon J."/>
        </authorList>
    </citation>
    <scope>NUCLEOTIDE SEQUENCE [LARGE SCALE GENOMIC DNA]</scope>
    <source>
        <strain evidence="4">DSM 10507 / JCM 14656 / S5a33</strain>
    </source>
</reference>
<feature type="signal peptide" evidence="2">
    <location>
        <begin position="1"/>
        <end position="21"/>
    </location>
</feature>
<evidence type="ECO:0000256" key="1">
    <source>
        <dbReference type="SAM" id="MobiDB-lite"/>
    </source>
</evidence>
<dbReference type="AlphaFoldDB" id="C0CJJ0"/>
<dbReference type="PATRIC" id="fig|476272.21.peg.2335"/>
<evidence type="ECO:0000313" key="3">
    <source>
        <dbReference type="EMBL" id="EEG50101.1"/>
    </source>
</evidence>
<keyword evidence="2" id="KW-0732">Signal</keyword>
<feature type="chain" id="PRO_5038922255" description="Lipoprotein" evidence="2">
    <location>
        <begin position="22"/>
        <end position="340"/>
    </location>
</feature>
<feature type="compositionally biased region" description="Low complexity" evidence="1">
    <location>
        <begin position="248"/>
        <end position="269"/>
    </location>
</feature>
<dbReference type="Proteomes" id="UP000003100">
    <property type="component" value="Unassembled WGS sequence"/>
</dbReference>
<name>C0CJJ0_BLAHS</name>
<accession>C0CJJ0</accession>
<evidence type="ECO:0000256" key="2">
    <source>
        <dbReference type="SAM" id="SignalP"/>
    </source>
</evidence>
<dbReference type="HOGENOM" id="CLU_815518_0_0_9"/>
<dbReference type="PROSITE" id="PS51257">
    <property type="entry name" value="PROKAR_LIPOPROTEIN"/>
    <property type="match status" value="1"/>
</dbReference>
<dbReference type="RefSeq" id="WP_005946690.1">
    <property type="nucleotide sequence ID" value="NZ_CP136423.1"/>
</dbReference>
<keyword evidence="4" id="KW-1185">Reference proteome</keyword>
<sequence>MKFKKFICISTIICTVSLSFLGCKDTDSSSADTPEVKSESQTSASANTEISETPTPDDGQSEEKSSDEVQSIKAENSQTDSQVLEQYKIILSQADSYPYDSTGSNIPTGNYKYALVQMQSDNPIPALLLSQETQNGLYFIRVFQYNPDDQTMSQPSETITEGTAGVGGFRGSLGIMRDGNGLSLTEVSSGTGDMSVSRVTLEGGSISTSPEWNGRLGDSVPEALNSETINWNDVSNTDALDNWTAVTSNSTEASNNTENSSEGTALESSEAPEEAALPEDSGRIVFQGTIDNYSYDQVIALQGTPDPNGGSSTGMSYHLIVLDTPQVMDLRSGGDPGTRS</sequence>
<evidence type="ECO:0008006" key="5">
    <source>
        <dbReference type="Google" id="ProtNLM"/>
    </source>
</evidence>
<dbReference type="EMBL" id="ACBZ01000043">
    <property type="protein sequence ID" value="EEG50101.1"/>
    <property type="molecule type" value="Genomic_DNA"/>
</dbReference>